<dbReference type="AlphaFoldDB" id="A0A2W1NGA8"/>
<comment type="caution">
    <text evidence="1">The sequence shown here is derived from an EMBL/GenBank/DDBJ whole genome shotgun (WGS) entry which is preliminary data.</text>
</comment>
<protein>
    <submittedName>
        <fullName evidence="1">Uncharacterized protein</fullName>
    </submittedName>
</protein>
<proteinExistence type="predicted"/>
<evidence type="ECO:0000313" key="2">
    <source>
        <dbReference type="Proteomes" id="UP000214746"/>
    </source>
</evidence>
<reference evidence="1" key="1">
    <citation type="submission" date="2018-06" db="EMBL/GenBank/DDBJ databases">
        <title>Paenibacillus xerothermodurans sp. nov. an extremely dry heat resistant spore forming bacterium isolated from the soil of Cape Canaveral, Florida.</title>
        <authorList>
            <person name="Seuylemezian A."/>
            <person name="Kaur N."/>
            <person name="Patil P."/>
            <person name="Patil P."/>
            <person name="Mayilraj S."/>
            <person name="Vaishampayan P."/>
        </authorList>
    </citation>
    <scope>NUCLEOTIDE SEQUENCE [LARGE SCALE GENOMIC DNA]</scope>
    <source>
        <strain evidence="1">ATCC 27380</strain>
    </source>
</reference>
<dbReference type="EMBL" id="NHRJ02000001">
    <property type="protein sequence ID" value="PZE22720.1"/>
    <property type="molecule type" value="Genomic_DNA"/>
</dbReference>
<sequence length="85" mass="9519">MLAARECIAQLADERLFWRRPGIAPDPAMRRIGSTIALQQIGRAWACSIPPWPALLSIAVHKSAELSRGHRTLVRRPDFTGYVQV</sequence>
<gene>
    <name evidence="1" type="ORF">CBW46_002840</name>
</gene>
<evidence type="ECO:0000313" key="1">
    <source>
        <dbReference type="EMBL" id="PZE22720.1"/>
    </source>
</evidence>
<organism evidence="1 2">
    <name type="scientific">Paenibacillus xerothermodurans</name>
    <dbReference type="NCBI Taxonomy" id="1977292"/>
    <lineage>
        <taxon>Bacteria</taxon>
        <taxon>Bacillati</taxon>
        <taxon>Bacillota</taxon>
        <taxon>Bacilli</taxon>
        <taxon>Bacillales</taxon>
        <taxon>Paenibacillaceae</taxon>
        <taxon>Paenibacillus</taxon>
    </lineage>
</organism>
<keyword evidence="2" id="KW-1185">Reference proteome</keyword>
<dbReference type="Proteomes" id="UP000214746">
    <property type="component" value="Unassembled WGS sequence"/>
</dbReference>
<name>A0A2W1NGA8_PAEXE</name>
<accession>A0A2W1NGA8</accession>